<organism evidence="5 6">
    <name type="scientific">Clostridium yunnanense</name>
    <dbReference type="NCBI Taxonomy" id="2800325"/>
    <lineage>
        <taxon>Bacteria</taxon>
        <taxon>Bacillati</taxon>
        <taxon>Bacillota</taxon>
        <taxon>Clostridia</taxon>
        <taxon>Eubacteriales</taxon>
        <taxon>Clostridiaceae</taxon>
        <taxon>Clostridium</taxon>
    </lineage>
</organism>
<evidence type="ECO:0000256" key="2">
    <source>
        <dbReference type="ARBA" id="ARBA00023125"/>
    </source>
</evidence>
<keyword evidence="3" id="KW-0804">Transcription</keyword>
<dbReference type="InterPro" id="IPR052067">
    <property type="entry name" value="Metal_resp_HTH_trans_reg"/>
</dbReference>
<reference evidence="6" key="1">
    <citation type="submission" date="2021-01" db="EMBL/GenBank/DDBJ databases">
        <title>Genome public.</title>
        <authorList>
            <person name="Liu C."/>
            <person name="Sun Q."/>
        </authorList>
    </citation>
    <scope>NUCLEOTIDE SEQUENCE [LARGE SCALE GENOMIC DNA]</scope>
    <source>
        <strain evidence="6">YIM B02505</strain>
    </source>
</reference>
<dbReference type="InterPro" id="IPR000835">
    <property type="entry name" value="HTH_MarR-typ"/>
</dbReference>
<feature type="domain" description="HTH marR-type" evidence="4">
    <location>
        <begin position="57"/>
        <end position="158"/>
    </location>
</feature>
<evidence type="ECO:0000313" key="5">
    <source>
        <dbReference type="EMBL" id="MBK1812829.1"/>
    </source>
</evidence>
<dbReference type="EMBL" id="JAENHN010000053">
    <property type="protein sequence ID" value="MBK1812829.1"/>
    <property type="molecule type" value="Genomic_DNA"/>
</dbReference>
<gene>
    <name evidence="5" type="ORF">JHL18_19595</name>
</gene>
<dbReference type="RefSeq" id="WP_200272401.1">
    <property type="nucleotide sequence ID" value="NZ_JAENHN010000053.1"/>
</dbReference>
<keyword evidence="1" id="KW-0805">Transcription regulation</keyword>
<evidence type="ECO:0000256" key="1">
    <source>
        <dbReference type="ARBA" id="ARBA00023015"/>
    </source>
</evidence>
<evidence type="ECO:0000256" key="3">
    <source>
        <dbReference type="ARBA" id="ARBA00023163"/>
    </source>
</evidence>
<dbReference type="PANTHER" id="PTHR35790">
    <property type="entry name" value="HTH-TYPE TRANSCRIPTIONAL REGULATOR PCHR"/>
    <property type="match status" value="1"/>
</dbReference>
<keyword evidence="2" id="KW-0238">DNA-binding</keyword>
<dbReference type="InterPro" id="IPR036388">
    <property type="entry name" value="WH-like_DNA-bd_sf"/>
</dbReference>
<dbReference type="SUPFAM" id="SSF46785">
    <property type="entry name" value="Winged helix' DNA-binding domain"/>
    <property type="match status" value="1"/>
</dbReference>
<sequence length="181" mass="20967">MTNFSDNNKYSNNNENKEVLIKEVTRQFSSTVARHASEEDDEKKWLLEHCNSPVKLEILQEISVIGLHVLDAIGRFEPVNSITISKETAIPKGTVSKTIKKLISKKLIVKKPLPNNKKESIFHITPLGKELFELHDALHKQMDSAINNFLKKYDDDELQFLIRFLRDFQELTWSSEESEKK</sequence>
<evidence type="ECO:0000259" key="4">
    <source>
        <dbReference type="SMART" id="SM00347"/>
    </source>
</evidence>
<comment type="caution">
    <text evidence="5">The sequence shown here is derived from an EMBL/GenBank/DDBJ whole genome shotgun (WGS) entry which is preliminary data.</text>
</comment>
<dbReference type="Gene3D" id="1.10.10.10">
    <property type="entry name" value="Winged helix-like DNA-binding domain superfamily/Winged helix DNA-binding domain"/>
    <property type="match status" value="1"/>
</dbReference>
<name>A0ABS1ETW6_9CLOT</name>
<dbReference type="SMART" id="SM00347">
    <property type="entry name" value="HTH_MARR"/>
    <property type="match status" value="1"/>
</dbReference>
<dbReference type="InterPro" id="IPR036390">
    <property type="entry name" value="WH_DNA-bd_sf"/>
</dbReference>
<evidence type="ECO:0000313" key="6">
    <source>
        <dbReference type="Proteomes" id="UP000596739"/>
    </source>
</evidence>
<dbReference type="PANTHER" id="PTHR35790:SF4">
    <property type="entry name" value="HTH-TYPE TRANSCRIPTIONAL REGULATOR PCHR"/>
    <property type="match status" value="1"/>
</dbReference>
<proteinExistence type="predicted"/>
<protein>
    <submittedName>
        <fullName evidence="5">MarR family transcriptional regulator</fullName>
    </submittedName>
</protein>
<dbReference type="Pfam" id="PF12802">
    <property type="entry name" value="MarR_2"/>
    <property type="match status" value="1"/>
</dbReference>
<dbReference type="Proteomes" id="UP000596739">
    <property type="component" value="Unassembled WGS sequence"/>
</dbReference>
<keyword evidence="6" id="KW-1185">Reference proteome</keyword>
<accession>A0ABS1ETW6</accession>